<dbReference type="AlphaFoldDB" id="A0A1B1AIT9"/>
<keyword evidence="3" id="KW-1185">Reference proteome</keyword>
<dbReference type="Gene3D" id="3.40.630.30">
    <property type="match status" value="1"/>
</dbReference>
<proteinExistence type="predicted"/>
<dbReference type="SUPFAM" id="SSF55729">
    <property type="entry name" value="Acyl-CoA N-acyltransferases (Nat)"/>
    <property type="match status" value="1"/>
</dbReference>
<dbReference type="PROSITE" id="PS51186">
    <property type="entry name" value="GNAT"/>
    <property type="match status" value="1"/>
</dbReference>
<dbReference type="EMBL" id="CP013244">
    <property type="protein sequence ID" value="ANP46471.1"/>
    <property type="molecule type" value="Genomic_DNA"/>
</dbReference>
<dbReference type="FunCoup" id="A0A1B1AIT9">
    <property type="interactions" value="66"/>
</dbReference>
<name>A0A1B1AIT9_9PROT</name>
<dbReference type="STRING" id="1759059.ATE48_11365"/>
<evidence type="ECO:0000313" key="2">
    <source>
        <dbReference type="EMBL" id="ANP46471.1"/>
    </source>
</evidence>
<evidence type="ECO:0000259" key="1">
    <source>
        <dbReference type="PROSITE" id="PS51186"/>
    </source>
</evidence>
<protein>
    <recommendedName>
        <fullName evidence="1">N-acetyltransferase domain-containing protein</fullName>
    </recommendedName>
</protein>
<dbReference type="Pfam" id="PF13527">
    <property type="entry name" value="Acetyltransf_9"/>
    <property type="match status" value="1"/>
</dbReference>
<dbReference type="OrthoDB" id="9797178at2"/>
<dbReference type="InterPro" id="IPR016181">
    <property type="entry name" value="Acyl_CoA_acyltransferase"/>
</dbReference>
<dbReference type="Proteomes" id="UP000092498">
    <property type="component" value="Chromosome"/>
</dbReference>
<sequence>MIRDVTPSDCAAIRQVVRHAFGQDDEANLVEQLRADGDDLAELVAASEIAIQAHILYSLLTIVRGGKTLRAAALAPVSVLPAFQKGGLGGELIRAGNARCAELGCVAIIVLGHAEYYPRFGFSPALAESLQAPFSGPHFMALEIEPGALAGGGKVEYAKAFGI</sequence>
<dbReference type="RefSeq" id="WP_066771606.1">
    <property type="nucleotide sequence ID" value="NZ_CP013244.1"/>
</dbReference>
<accession>A0A1B1AIT9</accession>
<evidence type="ECO:0000313" key="3">
    <source>
        <dbReference type="Proteomes" id="UP000092498"/>
    </source>
</evidence>
<reference evidence="2 3" key="1">
    <citation type="submission" date="2015-11" db="EMBL/GenBank/DDBJ databases">
        <title>Whole-Genome Sequence of Candidatus Oderbacter manganicum from the National Park Lower Oder Valley, Germany.</title>
        <authorList>
            <person name="Braun B."/>
            <person name="Liere K."/>
            <person name="Szewzyk U."/>
        </authorList>
    </citation>
    <scope>NUCLEOTIDE SEQUENCE [LARGE SCALE GENOMIC DNA]</scope>
    <source>
        <strain evidence="2 3">OTSz_A_272</strain>
    </source>
</reference>
<dbReference type="GO" id="GO:0016747">
    <property type="term" value="F:acyltransferase activity, transferring groups other than amino-acyl groups"/>
    <property type="evidence" value="ECO:0007669"/>
    <property type="project" value="InterPro"/>
</dbReference>
<gene>
    <name evidence="2" type="ORF">ATE48_11365</name>
</gene>
<dbReference type="InParanoid" id="A0A1B1AIT9"/>
<dbReference type="KEGG" id="cbot:ATE48_11365"/>
<dbReference type="InterPro" id="IPR000182">
    <property type="entry name" value="GNAT_dom"/>
</dbReference>
<organism evidence="2 3">
    <name type="scientific">Candidatus Viadribacter manganicus</name>
    <dbReference type="NCBI Taxonomy" id="1759059"/>
    <lineage>
        <taxon>Bacteria</taxon>
        <taxon>Pseudomonadati</taxon>
        <taxon>Pseudomonadota</taxon>
        <taxon>Alphaproteobacteria</taxon>
        <taxon>Hyphomonadales</taxon>
        <taxon>Hyphomonadaceae</taxon>
        <taxon>Candidatus Viadribacter</taxon>
    </lineage>
</organism>
<feature type="domain" description="N-acetyltransferase" evidence="1">
    <location>
        <begin position="1"/>
        <end position="145"/>
    </location>
</feature>